<dbReference type="OrthoDB" id="367221at2759"/>
<dbReference type="GO" id="GO:0003723">
    <property type="term" value="F:RNA binding"/>
    <property type="evidence" value="ECO:0007669"/>
    <property type="project" value="InterPro"/>
</dbReference>
<dbReference type="AlphaFoldDB" id="A0A565ALR6"/>
<feature type="region of interest" description="Disordered" evidence="1">
    <location>
        <begin position="122"/>
        <end position="143"/>
    </location>
</feature>
<dbReference type="Proteomes" id="UP000489600">
    <property type="component" value="Unassembled WGS sequence"/>
</dbReference>
<proteinExistence type="predicted"/>
<dbReference type="PANTHER" id="PTHR13452:SF13">
    <property type="entry name" value="OS02G0672400 PROTEIN"/>
    <property type="match status" value="1"/>
</dbReference>
<dbReference type="GO" id="GO:0006400">
    <property type="term" value="P:tRNA modification"/>
    <property type="evidence" value="ECO:0007669"/>
    <property type="project" value="InterPro"/>
</dbReference>
<name>A0A565ALR6_9BRAS</name>
<protein>
    <recommendedName>
        <fullName evidence="4">THUMP domain-containing protein</fullName>
    </recommendedName>
</protein>
<comment type="caution">
    <text evidence="2">The sequence shown here is derived from an EMBL/GenBank/DDBJ whole genome shotgun (WGS) entry which is preliminary data.</text>
</comment>
<evidence type="ECO:0000256" key="1">
    <source>
        <dbReference type="SAM" id="MobiDB-lite"/>
    </source>
</evidence>
<sequence length="356" mass="39347">MAAAEEVDDVGRAIEKEELVCEKREREDEGKTLAPWEQHASIISIPRFDYKAPSSLLHHSHSGFLVTCTIKREKSATKEVMSILGKCLGSIHEEKAEVIISSDMNMASKRQKLCAQVIEEGEGKTESLDNDAVQETGDNPSVEDLKSAKESINEEHNSLMSLVKLTKSGLLLFTFPVENSPDTTNIVSRIFQFMESGAMKAPVWCHRIFPVQATCGLTEKELRETVSKLVQRFVDDKHNTLSKPVKFAAGYNRRGVEETKGKIQKASEVLDQCPLLDRSKCFETVAAGVKDIVPDSVVDLKSPELCVLVELLPLSRIPNGSFVAAVSVLPHRLVSTKPKLAVKPLVPETKQKKGEN</sequence>
<evidence type="ECO:0000313" key="3">
    <source>
        <dbReference type="Proteomes" id="UP000489600"/>
    </source>
</evidence>
<reference evidence="2" key="1">
    <citation type="submission" date="2019-07" db="EMBL/GenBank/DDBJ databases">
        <authorList>
            <person name="Dittberner H."/>
        </authorList>
    </citation>
    <scope>NUCLEOTIDE SEQUENCE [LARGE SCALE GENOMIC DNA]</scope>
</reference>
<accession>A0A565ALR6</accession>
<dbReference type="InterPro" id="IPR040183">
    <property type="entry name" value="THUMPD1-like"/>
</dbReference>
<dbReference type="EMBL" id="CABITT030000001">
    <property type="protein sequence ID" value="VVA90371.1"/>
    <property type="molecule type" value="Genomic_DNA"/>
</dbReference>
<evidence type="ECO:0000313" key="2">
    <source>
        <dbReference type="EMBL" id="VVA90371.1"/>
    </source>
</evidence>
<organism evidence="2 3">
    <name type="scientific">Arabis nemorensis</name>
    <dbReference type="NCBI Taxonomy" id="586526"/>
    <lineage>
        <taxon>Eukaryota</taxon>
        <taxon>Viridiplantae</taxon>
        <taxon>Streptophyta</taxon>
        <taxon>Embryophyta</taxon>
        <taxon>Tracheophyta</taxon>
        <taxon>Spermatophyta</taxon>
        <taxon>Magnoliopsida</taxon>
        <taxon>eudicotyledons</taxon>
        <taxon>Gunneridae</taxon>
        <taxon>Pentapetalae</taxon>
        <taxon>rosids</taxon>
        <taxon>malvids</taxon>
        <taxon>Brassicales</taxon>
        <taxon>Brassicaceae</taxon>
        <taxon>Arabideae</taxon>
        <taxon>Arabis</taxon>
    </lineage>
</organism>
<dbReference type="SUPFAM" id="SSF143437">
    <property type="entry name" value="THUMP domain-like"/>
    <property type="match status" value="1"/>
</dbReference>
<keyword evidence="3" id="KW-1185">Reference proteome</keyword>
<gene>
    <name evidence="2" type="ORF">ANE_LOCUS816</name>
</gene>
<dbReference type="PANTHER" id="PTHR13452">
    <property type="entry name" value="THUMP DOMAIN CONTAINING PROTEIN 1-RELATED"/>
    <property type="match status" value="1"/>
</dbReference>
<evidence type="ECO:0008006" key="4">
    <source>
        <dbReference type="Google" id="ProtNLM"/>
    </source>
</evidence>